<evidence type="ECO:0000256" key="1">
    <source>
        <dbReference type="ARBA" id="ARBA00004651"/>
    </source>
</evidence>
<dbReference type="Proteomes" id="UP000215450">
    <property type="component" value="Unassembled WGS sequence"/>
</dbReference>
<evidence type="ECO:0000256" key="2">
    <source>
        <dbReference type="ARBA" id="ARBA00009784"/>
    </source>
</evidence>
<evidence type="ECO:0000313" key="10">
    <source>
        <dbReference type="Proteomes" id="UP000215450"/>
    </source>
</evidence>
<sequence length="218" mass="23307">MNFEIGKLILAFIVLMNPFGALPVFLELTRNFTKRERKRTAQISSIAVFIIFTVVTFIGNTLLNALGISTGSFRIGGGILVFMIAMSMMNGDNNPTKPDIGVDDHHEITIKQPERANVGSIAVVPLAMPMVIGPGGISTIIIQASAARNYLDFLMIVAAGGVISLLCYIVFLSSNKVSALLGDTGLVILNRIMGMLMAAVAVEIIVAGLRDLFPKLIG</sequence>
<dbReference type="InterPro" id="IPR002771">
    <property type="entry name" value="Multi_antbiot-R_MarC"/>
</dbReference>
<evidence type="ECO:0000256" key="5">
    <source>
        <dbReference type="ARBA" id="ARBA00022989"/>
    </source>
</evidence>
<feature type="transmembrane region" description="Helical" evidence="7">
    <location>
        <begin position="150"/>
        <end position="172"/>
    </location>
</feature>
<proteinExistence type="inferred from homology"/>
<name>A0A238T957_9NEIS</name>
<comment type="similarity">
    <text evidence="2 7">Belongs to the UPF0056 (MarC) family.</text>
</comment>
<keyword evidence="3" id="KW-1003">Cell membrane</keyword>
<dbReference type="OrthoDB" id="21094at2"/>
<keyword evidence="5 7" id="KW-1133">Transmembrane helix</keyword>
<accession>A0A238T957</accession>
<evidence type="ECO:0000256" key="6">
    <source>
        <dbReference type="ARBA" id="ARBA00023136"/>
    </source>
</evidence>
<dbReference type="NCBIfam" id="TIGR00427">
    <property type="entry name" value="NAAT family transporter"/>
    <property type="match status" value="1"/>
</dbReference>
<dbReference type="EMBL" id="FXUV01000021">
    <property type="protein sequence ID" value="SMQ12418.1"/>
    <property type="molecule type" value="Genomic_DNA"/>
</dbReference>
<reference evidence="8" key="1">
    <citation type="submission" date="2017-05" db="EMBL/GenBank/DDBJ databases">
        <authorList>
            <person name="Song R."/>
            <person name="Chenine A.L."/>
            <person name="Ruprecht R.M."/>
        </authorList>
    </citation>
    <scope>NUCLEOTIDE SEQUENCE</scope>
    <source>
        <strain evidence="8">Kingella_eburonensis</strain>
    </source>
</reference>
<dbReference type="PANTHER" id="PTHR33508:SF1">
    <property type="entry name" value="UPF0056 MEMBRANE PROTEIN YHCE"/>
    <property type="match status" value="1"/>
</dbReference>
<protein>
    <recommendedName>
        <fullName evidence="7">UPF0056 membrane protein</fullName>
    </recommendedName>
</protein>
<dbReference type="Pfam" id="PF01914">
    <property type="entry name" value="MarC"/>
    <property type="match status" value="1"/>
</dbReference>
<reference evidence="9 10" key="2">
    <citation type="submission" date="2017-06" db="EMBL/GenBank/DDBJ databases">
        <authorList>
            <person name="Kim H.J."/>
            <person name="Triplett B.A."/>
        </authorList>
    </citation>
    <scope>NUCLEOTIDE SEQUENCE [LARGE SCALE GENOMIC DNA]</scope>
    <source>
        <strain evidence="9">Kingella_eburonensis</strain>
    </source>
</reference>
<evidence type="ECO:0000313" key="9">
    <source>
        <dbReference type="EMBL" id="SNB61840.1"/>
    </source>
</evidence>
<keyword evidence="10" id="KW-1185">Reference proteome</keyword>
<evidence type="ECO:0000313" key="8">
    <source>
        <dbReference type="EMBL" id="SMQ12418.1"/>
    </source>
</evidence>
<dbReference type="AlphaFoldDB" id="A0A238T957"/>
<dbReference type="GeneID" id="83625316"/>
<dbReference type="GO" id="GO:0005886">
    <property type="term" value="C:plasma membrane"/>
    <property type="evidence" value="ECO:0007669"/>
    <property type="project" value="UniProtKB-SubCell"/>
</dbReference>
<dbReference type="RefSeq" id="WP_032136657.1">
    <property type="nucleotide sequence ID" value="NZ_CCNJ01000031.1"/>
</dbReference>
<evidence type="ECO:0000256" key="3">
    <source>
        <dbReference type="ARBA" id="ARBA00022475"/>
    </source>
</evidence>
<gene>
    <name evidence="9" type="ORF">KEBURONENSIS_00904</name>
    <name evidence="8" type="ORF">KEBURONENSIS_01317</name>
</gene>
<dbReference type="STRING" id="1522312.GCA_900177895_01224"/>
<feature type="transmembrane region" description="Helical" evidence="7">
    <location>
        <begin position="65"/>
        <end position="85"/>
    </location>
</feature>
<organism evidence="9 10">
    <name type="scientific">Kingella negevensis</name>
    <dbReference type="NCBI Taxonomy" id="1522312"/>
    <lineage>
        <taxon>Bacteria</taxon>
        <taxon>Pseudomonadati</taxon>
        <taxon>Pseudomonadota</taxon>
        <taxon>Betaproteobacteria</taxon>
        <taxon>Neisseriales</taxon>
        <taxon>Neisseriaceae</taxon>
        <taxon>Kingella</taxon>
    </lineage>
</organism>
<evidence type="ECO:0000256" key="4">
    <source>
        <dbReference type="ARBA" id="ARBA00022692"/>
    </source>
</evidence>
<evidence type="ECO:0000256" key="7">
    <source>
        <dbReference type="RuleBase" id="RU362048"/>
    </source>
</evidence>
<dbReference type="EMBL" id="FXUV02000014">
    <property type="protein sequence ID" value="SNB61840.1"/>
    <property type="molecule type" value="Genomic_DNA"/>
</dbReference>
<keyword evidence="4 7" id="KW-0812">Transmembrane</keyword>
<comment type="caution">
    <text evidence="7">Lacks conserved residue(s) required for the propagation of feature annotation.</text>
</comment>
<feature type="transmembrane region" description="Helical" evidence="7">
    <location>
        <begin position="6"/>
        <end position="28"/>
    </location>
</feature>
<feature type="transmembrane region" description="Helical" evidence="7">
    <location>
        <begin position="192"/>
        <end position="213"/>
    </location>
</feature>
<dbReference type="PANTHER" id="PTHR33508">
    <property type="entry name" value="UPF0056 MEMBRANE PROTEIN YHCE"/>
    <property type="match status" value="1"/>
</dbReference>
<comment type="subcellular location">
    <subcellularLocation>
        <location evidence="1 7">Cell membrane</location>
        <topology evidence="1 7">Multi-pass membrane protein</topology>
    </subcellularLocation>
</comment>
<keyword evidence="6 7" id="KW-0472">Membrane</keyword>
<feature type="transmembrane region" description="Helical" evidence="7">
    <location>
        <begin position="40"/>
        <end position="59"/>
    </location>
</feature>